<dbReference type="EMBL" id="JAIFZM010000006">
    <property type="protein sequence ID" value="MCG3419241.1"/>
    <property type="molecule type" value="Genomic_DNA"/>
</dbReference>
<feature type="transmembrane region" description="Helical" evidence="1">
    <location>
        <begin position="188"/>
        <end position="212"/>
    </location>
</feature>
<feature type="transmembrane region" description="Helical" evidence="1">
    <location>
        <begin position="75"/>
        <end position="94"/>
    </location>
</feature>
<proteinExistence type="predicted"/>
<keyword evidence="3" id="KW-1185">Reference proteome</keyword>
<feature type="transmembrane region" description="Helical" evidence="1">
    <location>
        <begin position="261"/>
        <end position="281"/>
    </location>
</feature>
<keyword evidence="1" id="KW-0812">Transmembrane</keyword>
<protein>
    <submittedName>
        <fullName evidence="2">NCS2 family permease</fullName>
    </submittedName>
</protein>
<feature type="transmembrane region" description="Helical" evidence="1">
    <location>
        <begin position="293"/>
        <end position="316"/>
    </location>
</feature>
<keyword evidence="1" id="KW-1133">Transmembrane helix</keyword>
<feature type="transmembrane region" description="Helical" evidence="1">
    <location>
        <begin position="130"/>
        <end position="145"/>
    </location>
</feature>
<organism evidence="2 3">
    <name type="scientific">Oceanobacillus jordanicus</name>
    <dbReference type="NCBI Taxonomy" id="2867266"/>
    <lineage>
        <taxon>Bacteria</taxon>
        <taxon>Bacillati</taxon>
        <taxon>Bacillota</taxon>
        <taxon>Bacilli</taxon>
        <taxon>Bacillales</taxon>
        <taxon>Bacillaceae</taxon>
        <taxon>Oceanobacillus</taxon>
    </lineage>
</organism>
<dbReference type="RefSeq" id="WP_106895599.1">
    <property type="nucleotide sequence ID" value="NZ_JAIFZM010000006.1"/>
</dbReference>
<sequence length="354" mass="36991">MEILKDLLAAISGVLNALPQGLLALTFGFASVPTAIAFVIGAFGNAVTSNVAVISYQAETITLAGTLGKNLRERISMIFFGALIMLIIGLFGLLERIIDWIGPVITNGMMAGVGIMLAKVAWDMARNDRLVGISSFASALIVYVATNDLVYTITISVILSSIIYYFAKKGEHVIKDNAPKEKLVLQKLILNPMVIRGALAMVCLNIGANIAFGKINGDIASTEVNVDTITIISSLADMGSALFGGGPVEVVISATASAPHAVWAGVIMMFLMAIILFVKLLPKIGKYVPSASIVGFLFVLGAIVTLPDNAAAALTAESGGATWIAGVTMVVTAISDPFLGMLAGVLMQLLLGIF</sequence>
<evidence type="ECO:0000313" key="2">
    <source>
        <dbReference type="EMBL" id="MCG3419241.1"/>
    </source>
</evidence>
<name>A0AAW5B4C5_9BACI</name>
<dbReference type="Proteomes" id="UP001199631">
    <property type="component" value="Unassembled WGS sequence"/>
</dbReference>
<accession>A0AAW5B4C5</accession>
<feature type="transmembrane region" description="Helical" evidence="1">
    <location>
        <begin position="100"/>
        <end position="118"/>
    </location>
</feature>
<feature type="transmembrane region" description="Helical" evidence="1">
    <location>
        <begin position="34"/>
        <end position="54"/>
    </location>
</feature>
<gene>
    <name evidence="2" type="ORF">K3T81_08765</name>
</gene>
<comment type="caution">
    <text evidence="2">The sequence shown here is derived from an EMBL/GenBank/DDBJ whole genome shotgun (WGS) entry which is preliminary data.</text>
</comment>
<dbReference type="AlphaFoldDB" id="A0AAW5B4C5"/>
<feature type="transmembrane region" description="Helical" evidence="1">
    <location>
        <begin position="322"/>
        <end position="351"/>
    </location>
</feature>
<keyword evidence="1" id="KW-0472">Membrane</keyword>
<evidence type="ECO:0000313" key="3">
    <source>
        <dbReference type="Proteomes" id="UP001199631"/>
    </source>
</evidence>
<reference evidence="2 3" key="1">
    <citation type="journal article" date="2022" name="Evol. Bioinform. Online">
        <title>Draft Genome Sequence of Oceanobacillus jordanicus Strain GSFE11, a Halotolerant Plant Growth-Promoting Bacterial Endophyte Isolated From the Jordan Valley.</title>
        <authorList>
            <person name="Alhindi T."/>
            <person name="Albdaiwi R."/>
        </authorList>
    </citation>
    <scope>NUCLEOTIDE SEQUENCE [LARGE SCALE GENOMIC DNA]</scope>
    <source>
        <strain evidence="2 3">GSFE11</strain>
    </source>
</reference>
<evidence type="ECO:0000256" key="1">
    <source>
        <dbReference type="SAM" id="Phobius"/>
    </source>
</evidence>
<feature type="transmembrane region" description="Helical" evidence="1">
    <location>
        <begin position="151"/>
        <end position="167"/>
    </location>
</feature>